<dbReference type="GO" id="GO:0000976">
    <property type="term" value="F:transcription cis-regulatory region binding"/>
    <property type="evidence" value="ECO:0007669"/>
    <property type="project" value="TreeGrafter"/>
</dbReference>
<dbReference type="InterPro" id="IPR011006">
    <property type="entry name" value="CheY-like_superfamily"/>
</dbReference>
<gene>
    <name evidence="6" type="ORF">SAMN05660199_01294</name>
</gene>
<dbReference type="SMART" id="SM00862">
    <property type="entry name" value="Trans_reg_C"/>
    <property type="match status" value="1"/>
</dbReference>
<dbReference type="Gene3D" id="6.10.250.690">
    <property type="match status" value="1"/>
</dbReference>
<evidence type="ECO:0000256" key="2">
    <source>
        <dbReference type="PROSITE-ProRule" id="PRU00169"/>
    </source>
</evidence>
<dbReference type="GO" id="GO:0006355">
    <property type="term" value="P:regulation of DNA-templated transcription"/>
    <property type="evidence" value="ECO:0007669"/>
    <property type="project" value="InterPro"/>
</dbReference>
<dbReference type="Gene3D" id="1.10.10.10">
    <property type="entry name" value="Winged helix-like DNA-binding domain superfamily/Winged helix DNA-binding domain"/>
    <property type="match status" value="1"/>
</dbReference>
<feature type="modified residue" description="4-aspartylphosphate" evidence="2">
    <location>
        <position position="59"/>
    </location>
</feature>
<feature type="domain" description="OmpR/PhoB-type" evidence="5">
    <location>
        <begin position="125"/>
        <end position="227"/>
    </location>
</feature>
<sequence length="227" mass="23962">MSELQPRVLVVEDDHGLRDVLARGLREHDVTVVTARDGAGALGAVRGSGADGFDAVVLDIGLPDSDGRDVCQALRAAGLTAPVLFLTARDQLHDVLSGFAAGADDYLAKPFHLSELLARLRVALRRSAAAHPVTTGLVLDPTTHALVGPTGRQRLTPTEFRVLAALMARPGAVVRRRDLLAAGWPDGAQVADNTLDQYVARLRRKLDAAGDPGRSIGTAHGVGYTFT</sequence>
<dbReference type="SUPFAM" id="SSF52172">
    <property type="entry name" value="CheY-like"/>
    <property type="match status" value="1"/>
</dbReference>
<evidence type="ECO:0000259" key="5">
    <source>
        <dbReference type="PROSITE" id="PS51755"/>
    </source>
</evidence>
<dbReference type="SUPFAM" id="SSF46894">
    <property type="entry name" value="C-terminal effector domain of the bipartite response regulators"/>
    <property type="match status" value="1"/>
</dbReference>
<dbReference type="EMBL" id="FNIR01000003">
    <property type="protein sequence ID" value="SDO08345.1"/>
    <property type="molecule type" value="Genomic_DNA"/>
</dbReference>
<evidence type="ECO:0000256" key="3">
    <source>
        <dbReference type="PROSITE-ProRule" id="PRU01091"/>
    </source>
</evidence>
<dbReference type="Pfam" id="PF00486">
    <property type="entry name" value="Trans_reg_C"/>
    <property type="match status" value="1"/>
</dbReference>
<organism evidence="6 7">
    <name type="scientific">Klenkia soli</name>
    <dbReference type="NCBI Taxonomy" id="1052260"/>
    <lineage>
        <taxon>Bacteria</taxon>
        <taxon>Bacillati</taxon>
        <taxon>Actinomycetota</taxon>
        <taxon>Actinomycetes</taxon>
        <taxon>Geodermatophilales</taxon>
        <taxon>Geodermatophilaceae</taxon>
        <taxon>Klenkia</taxon>
    </lineage>
</organism>
<dbReference type="GO" id="GO:0000156">
    <property type="term" value="F:phosphorelay response regulator activity"/>
    <property type="evidence" value="ECO:0007669"/>
    <property type="project" value="TreeGrafter"/>
</dbReference>
<dbReference type="PANTHER" id="PTHR48111:SF37">
    <property type="entry name" value="RESPONSE REGULATOR PROTEIN CARR"/>
    <property type="match status" value="1"/>
</dbReference>
<dbReference type="SMART" id="SM00448">
    <property type="entry name" value="REC"/>
    <property type="match status" value="1"/>
</dbReference>
<keyword evidence="1 3" id="KW-0238">DNA-binding</keyword>
<dbReference type="InterPro" id="IPR039420">
    <property type="entry name" value="WalR-like"/>
</dbReference>
<accession>A0A1H0GN51</accession>
<dbReference type="GO" id="GO:0032993">
    <property type="term" value="C:protein-DNA complex"/>
    <property type="evidence" value="ECO:0007669"/>
    <property type="project" value="TreeGrafter"/>
</dbReference>
<dbReference type="Proteomes" id="UP000199088">
    <property type="component" value="Unassembled WGS sequence"/>
</dbReference>
<dbReference type="GO" id="GO:0005829">
    <property type="term" value="C:cytosol"/>
    <property type="evidence" value="ECO:0007669"/>
    <property type="project" value="TreeGrafter"/>
</dbReference>
<keyword evidence="7" id="KW-1185">Reference proteome</keyword>
<dbReference type="Gene3D" id="3.40.50.2300">
    <property type="match status" value="1"/>
</dbReference>
<feature type="DNA-binding region" description="OmpR/PhoB-type" evidence="3">
    <location>
        <begin position="125"/>
        <end position="227"/>
    </location>
</feature>
<proteinExistence type="predicted"/>
<keyword evidence="2" id="KW-0597">Phosphoprotein</keyword>
<protein>
    <submittedName>
        <fullName evidence="6">Two-component system, OmpR family, response regulator MprA</fullName>
    </submittedName>
</protein>
<reference evidence="7" key="1">
    <citation type="submission" date="2016-10" db="EMBL/GenBank/DDBJ databases">
        <authorList>
            <person name="Varghese N."/>
            <person name="Submissions S."/>
        </authorList>
    </citation>
    <scope>NUCLEOTIDE SEQUENCE [LARGE SCALE GENOMIC DNA]</scope>
    <source>
        <strain evidence="7">DSM 45843</strain>
    </source>
</reference>
<evidence type="ECO:0000256" key="1">
    <source>
        <dbReference type="ARBA" id="ARBA00023125"/>
    </source>
</evidence>
<dbReference type="RefSeq" id="WP_207500357.1">
    <property type="nucleotide sequence ID" value="NZ_FNIR01000003.1"/>
</dbReference>
<dbReference type="InterPro" id="IPR016032">
    <property type="entry name" value="Sig_transdc_resp-reg_C-effctor"/>
</dbReference>
<dbReference type="AlphaFoldDB" id="A0A1H0GN51"/>
<dbReference type="Pfam" id="PF00072">
    <property type="entry name" value="Response_reg"/>
    <property type="match status" value="1"/>
</dbReference>
<dbReference type="PANTHER" id="PTHR48111">
    <property type="entry name" value="REGULATOR OF RPOS"/>
    <property type="match status" value="1"/>
</dbReference>
<evidence type="ECO:0000313" key="6">
    <source>
        <dbReference type="EMBL" id="SDO08345.1"/>
    </source>
</evidence>
<dbReference type="InterPro" id="IPR001789">
    <property type="entry name" value="Sig_transdc_resp-reg_receiver"/>
</dbReference>
<evidence type="ECO:0000259" key="4">
    <source>
        <dbReference type="PROSITE" id="PS50110"/>
    </source>
</evidence>
<dbReference type="PROSITE" id="PS51755">
    <property type="entry name" value="OMPR_PHOB"/>
    <property type="match status" value="1"/>
</dbReference>
<feature type="domain" description="Response regulatory" evidence="4">
    <location>
        <begin position="7"/>
        <end position="124"/>
    </location>
</feature>
<dbReference type="PROSITE" id="PS50110">
    <property type="entry name" value="RESPONSE_REGULATORY"/>
    <property type="match status" value="1"/>
</dbReference>
<name>A0A1H0GN51_9ACTN</name>
<dbReference type="STRING" id="1052260.SAMN05660199_01294"/>
<evidence type="ECO:0000313" key="7">
    <source>
        <dbReference type="Proteomes" id="UP000199088"/>
    </source>
</evidence>
<dbReference type="InterPro" id="IPR001867">
    <property type="entry name" value="OmpR/PhoB-type_DNA-bd"/>
</dbReference>
<dbReference type="InterPro" id="IPR036388">
    <property type="entry name" value="WH-like_DNA-bd_sf"/>
</dbReference>
<dbReference type="CDD" id="cd00383">
    <property type="entry name" value="trans_reg_C"/>
    <property type="match status" value="1"/>
</dbReference>